<comment type="caution">
    <text evidence="2">The sequence shown here is derived from an EMBL/GenBank/DDBJ whole genome shotgun (WGS) entry which is preliminary data.</text>
</comment>
<keyword evidence="1" id="KW-0472">Membrane</keyword>
<dbReference type="PANTHER" id="PTHR40070">
    <property type="entry name" value="UPF0478 PROTEIN YTXG"/>
    <property type="match status" value="1"/>
</dbReference>
<dbReference type="OrthoDB" id="2146420at2"/>
<organism evidence="2 3">
    <name type="scientific">Enterococcus columbae DSM 7374 = ATCC 51263</name>
    <dbReference type="NCBI Taxonomy" id="1121865"/>
    <lineage>
        <taxon>Bacteria</taxon>
        <taxon>Bacillati</taxon>
        <taxon>Bacillota</taxon>
        <taxon>Bacilli</taxon>
        <taxon>Lactobacillales</taxon>
        <taxon>Enterococcaceae</taxon>
        <taxon>Enterococcus</taxon>
    </lineage>
</organism>
<dbReference type="RefSeq" id="WP_016182363.1">
    <property type="nucleotide sequence ID" value="NZ_JXKI01000002.1"/>
</dbReference>
<protein>
    <recommendedName>
        <fullName evidence="4">General stress protein</fullName>
    </recommendedName>
</protein>
<evidence type="ECO:0008006" key="4">
    <source>
        <dbReference type="Google" id="ProtNLM"/>
    </source>
</evidence>
<sequence>MNGFEIAALIAAIAFAVLIYFLIRLVGQVNQVVARVGNTIDETNKTIQVVTKDVDILSREVEGLLVKSNELLNDVNQKVATIDPLFTAVADLSQSVIDLNDAGRNLVAHVETLGKSTAQAAVAGKVGKMAIKYIKKNKETTEG</sequence>
<dbReference type="InterPro" id="IPR009293">
    <property type="entry name" value="UPF0478"/>
</dbReference>
<dbReference type="PATRIC" id="fig|1121865.3.peg.188"/>
<dbReference type="eggNOG" id="COG4768">
    <property type="taxonomic scope" value="Bacteria"/>
</dbReference>
<dbReference type="AlphaFoldDB" id="S1N5L6"/>
<dbReference type="STRING" id="1121865.OMW_00196"/>
<dbReference type="Pfam" id="PF06103">
    <property type="entry name" value="DUF948"/>
    <property type="match status" value="1"/>
</dbReference>
<dbReference type="EMBL" id="ASWJ01000004">
    <property type="protein sequence ID" value="EOW84300.1"/>
    <property type="molecule type" value="Genomic_DNA"/>
</dbReference>
<keyword evidence="1" id="KW-0812">Transmembrane</keyword>
<evidence type="ECO:0000256" key="1">
    <source>
        <dbReference type="SAM" id="Phobius"/>
    </source>
</evidence>
<keyword evidence="1" id="KW-1133">Transmembrane helix</keyword>
<reference evidence="2 3" key="1">
    <citation type="submission" date="2013-03" db="EMBL/GenBank/DDBJ databases">
        <title>The Genome Sequence of Enterococcus columbae ATCC_51263 (PacBio/Illumina hybrid assembly).</title>
        <authorList>
            <consortium name="The Broad Institute Genomics Platform"/>
            <consortium name="The Broad Institute Genome Sequencing Center for Infectious Disease"/>
            <person name="Earl A."/>
            <person name="Russ C."/>
            <person name="Gilmore M."/>
            <person name="Surin D."/>
            <person name="Walker B."/>
            <person name="Young S."/>
            <person name="Zeng Q."/>
            <person name="Gargeya S."/>
            <person name="Fitzgerald M."/>
            <person name="Haas B."/>
            <person name="Abouelleil A."/>
            <person name="Allen A.W."/>
            <person name="Alvarado L."/>
            <person name="Arachchi H.M."/>
            <person name="Berlin A.M."/>
            <person name="Chapman S.B."/>
            <person name="Gainer-Dewar J."/>
            <person name="Goldberg J."/>
            <person name="Griggs A."/>
            <person name="Gujja S."/>
            <person name="Hansen M."/>
            <person name="Howarth C."/>
            <person name="Imamovic A."/>
            <person name="Ireland A."/>
            <person name="Larimer J."/>
            <person name="McCowan C."/>
            <person name="Murphy C."/>
            <person name="Pearson M."/>
            <person name="Poon T.W."/>
            <person name="Priest M."/>
            <person name="Roberts A."/>
            <person name="Saif S."/>
            <person name="Shea T."/>
            <person name="Sisk P."/>
            <person name="Sykes S."/>
            <person name="Wortman J."/>
            <person name="Nusbaum C."/>
            <person name="Birren B."/>
        </authorList>
    </citation>
    <scope>NUCLEOTIDE SEQUENCE [LARGE SCALE GENOMIC DNA]</scope>
    <source>
        <strain evidence="2 3">ATCC 51263</strain>
    </source>
</reference>
<name>S1N5L6_9ENTE</name>
<dbReference type="Proteomes" id="UP000014113">
    <property type="component" value="Unassembled WGS sequence"/>
</dbReference>
<dbReference type="PANTHER" id="PTHR40070:SF1">
    <property type="entry name" value="UPF0478 PROTEIN YTXG"/>
    <property type="match status" value="1"/>
</dbReference>
<evidence type="ECO:0000313" key="2">
    <source>
        <dbReference type="EMBL" id="EOW84300.1"/>
    </source>
</evidence>
<proteinExistence type="predicted"/>
<keyword evidence="3" id="KW-1185">Reference proteome</keyword>
<feature type="transmembrane region" description="Helical" evidence="1">
    <location>
        <begin position="6"/>
        <end position="26"/>
    </location>
</feature>
<accession>S1N5L6</accession>
<gene>
    <name evidence="2" type="ORF">I568_00794</name>
</gene>
<evidence type="ECO:0000313" key="3">
    <source>
        <dbReference type="Proteomes" id="UP000014113"/>
    </source>
</evidence>